<proteinExistence type="inferred from homology"/>
<reference evidence="9" key="1">
    <citation type="journal article" date="2023" name="Science">
        <title>Genome structures resolve the early diversification of teleost fishes.</title>
        <authorList>
            <person name="Parey E."/>
            <person name="Louis A."/>
            <person name="Montfort J."/>
            <person name="Bouchez O."/>
            <person name="Roques C."/>
            <person name="Iampietro C."/>
            <person name="Lluch J."/>
            <person name="Castinel A."/>
            <person name="Donnadieu C."/>
            <person name="Desvignes T."/>
            <person name="Floi Bucao C."/>
            <person name="Jouanno E."/>
            <person name="Wen M."/>
            <person name="Mejri S."/>
            <person name="Dirks R."/>
            <person name="Jansen H."/>
            <person name="Henkel C."/>
            <person name="Chen W.J."/>
            <person name="Zahm M."/>
            <person name="Cabau C."/>
            <person name="Klopp C."/>
            <person name="Thompson A.W."/>
            <person name="Robinson-Rechavi M."/>
            <person name="Braasch I."/>
            <person name="Lecointre G."/>
            <person name="Bobe J."/>
            <person name="Postlethwait J.H."/>
            <person name="Berthelot C."/>
            <person name="Roest Crollius H."/>
            <person name="Guiguen Y."/>
        </authorList>
    </citation>
    <scope>NUCLEOTIDE SEQUENCE</scope>
    <source>
        <strain evidence="9">NC1722</strain>
    </source>
</reference>
<dbReference type="InterPro" id="IPR022682">
    <property type="entry name" value="Calpain_domain_III"/>
</dbReference>
<dbReference type="Gene3D" id="3.90.70.10">
    <property type="entry name" value="Cysteine proteinases"/>
    <property type="match status" value="1"/>
</dbReference>
<keyword evidence="2 6" id="KW-0645">Protease</keyword>
<dbReference type="PROSITE" id="PS00139">
    <property type="entry name" value="THIOL_PROTEASE_CYS"/>
    <property type="match status" value="1"/>
</dbReference>
<evidence type="ECO:0008006" key="11">
    <source>
        <dbReference type="Google" id="ProtNLM"/>
    </source>
</evidence>
<accession>A0AAD7SMB2</accession>
<dbReference type="InterPro" id="IPR022683">
    <property type="entry name" value="Calpain_III"/>
</dbReference>
<dbReference type="Gene3D" id="2.60.120.380">
    <property type="match status" value="1"/>
</dbReference>
<dbReference type="CDD" id="cd00214">
    <property type="entry name" value="Calpain_III"/>
    <property type="match status" value="1"/>
</dbReference>
<dbReference type="SUPFAM" id="SSF49758">
    <property type="entry name" value="Calpain large subunit, middle domain (domain III)"/>
    <property type="match status" value="1"/>
</dbReference>
<dbReference type="CDD" id="cd04046">
    <property type="entry name" value="C2_Calpain"/>
    <property type="match status" value="1"/>
</dbReference>
<dbReference type="FunFam" id="2.60.120.380:FF:000003">
    <property type="entry name" value="Calpain 5"/>
    <property type="match status" value="1"/>
</dbReference>
<dbReference type="GO" id="GO:0005737">
    <property type="term" value="C:cytoplasm"/>
    <property type="evidence" value="ECO:0007669"/>
    <property type="project" value="TreeGrafter"/>
</dbReference>
<dbReference type="InterPro" id="IPR022684">
    <property type="entry name" value="Calpain_cysteine_protease"/>
</dbReference>
<dbReference type="SMART" id="SM00230">
    <property type="entry name" value="CysPc"/>
    <property type="match status" value="1"/>
</dbReference>
<dbReference type="GO" id="GO:0006508">
    <property type="term" value="P:proteolysis"/>
    <property type="evidence" value="ECO:0007669"/>
    <property type="project" value="UniProtKB-KW"/>
</dbReference>
<dbReference type="CDD" id="cd00044">
    <property type="entry name" value="CysPc"/>
    <property type="match status" value="1"/>
</dbReference>
<dbReference type="InterPro" id="IPR000169">
    <property type="entry name" value="Pept_cys_AS"/>
</dbReference>
<keyword evidence="3 6" id="KW-0378">Hydrolase</keyword>
<protein>
    <recommendedName>
        <fullName evidence="11">Calpain-5</fullName>
    </recommendedName>
</protein>
<evidence type="ECO:0000256" key="6">
    <source>
        <dbReference type="PROSITE-ProRule" id="PRU00239"/>
    </source>
</evidence>
<comment type="caution">
    <text evidence="9">The sequence shown here is derived from an EMBL/GenBank/DDBJ whole genome shotgun (WGS) entry which is preliminary data.</text>
</comment>
<dbReference type="InterPro" id="IPR036213">
    <property type="entry name" value="Calpain_III_sf"/>
</dbReference>
<evidence type="ECO:0000313" key="9">
    <source>
        <dbReference type="EMBL" id="KAJ8405230.1"/>
    </source>
</evidence>
<evidence type="ECO:0000313" key="10">
    <source>
        <dbReference type="Proteomes" id="UP001221898"/>
    </source>
</evidence>
<evidence type="ECO:0000256" key="2">
    <source>
        <dbReference type="ARBA" id="ARBA00022670"/>
    </source>
</evidence>
<dbReference type="Pfam" id="PF01067">
    <property type="entry name" value="Calpain_III"/>
    <property type="match status" value="1"/>
</dbReference>
<dbReference type="PANTHER" id="PTHR10183">
    <property type="entry name" value="CALPAIN"/>
    <property type="match status" value="1"/>
</dbReference>
<dbReference type="SMART" id="SM00720">
    <property type="entry name" value="calpain_III"/>
    <property type="match status" value="1"/>
</dbReference>
<dbReference type="PANTHER" id="PTHR10183:SF381">
    <property type="entry name" value="CALPAIN-6"/>
    <property type="match status" value="1"/>
</dbReference>
<evidence type="ECO:0000256" key="1">
    <source>
        <dbReference type="ARBA" id="ARBA00007623"/>
    </source>
</evidence>
<dbReference type="Gene3D" id="2.60.40.150">
    <property type="entry name" value="C2 domain"/>
    <property type="match status" value="1"/>
</dbReference>
<feature type="active site" evidence="5 6">
    <location>
        <position position="419"/>
    </location>
</feature>
<evidence type="ECO:0000256" key="3">
    <source>
        <dbReference type="ARBA" id="ARBA00022801"/>
    </source>
</evidence>
<dbReference type="EMBL" id="JAINUG010000049">
    <property type="protein sequence ID" value="KAJ8405230.1"/>
    <property type="molecule type" value="Genomic_DNA"/>
</dbReference>
<dbReference type="PROSITE" id="PS50203">
    <property type="entry name" value="CALPAIN_CAT"/>
    <property type="match status" value="1"/>
</dbReference>
<dbReference type="InterPro" id="IPR038765">
    <property type="entry name" value="Papain-like_cys_pep_sf"/>
</dbReference>
<feature type="active site" evidence="5 6">
    <location>
        <position position="217"/>
    </location>
</feature>
<feature type="domain" description="C2" evidence="7">
    <location>
        <begin position="636"/>
        <end position="753"/>
    </location>
</feature>
<feature type="active site" evidence="5 6">
    <location>
        <position position="387"/>
    </location>
</feature>
<dbReference type="Proteomes" id="UP001221898">
    <property type="component" value="Unassembled WGS sequence"/>
</dbReference>
<dbReference type="FunFam" id="2.60.40.150:FF:000173">
    <property type="entry name" value="Calpain 5b"/>
    <property type="match status" value="1"/>
</dbReference>
<organism evidence="9 10">
    <name type="scientific">Aldrovandia affinis</name>
    <dbReference type="NCBI Taxonomy" id="143900"/>
    <lineage>
        <taxon>Eukaryota</taxon>
        <taxon>Metazoa</taxon>
        <taxon>Chordata</taxon>
        <taxon>Craniata</taxon>
        <taxon>Vertebrata</taxon>
        <taxon>Euteleostomi</taxon>
        <taxon>Actinopterygii</taxon>
        <taxon>Neopterygii</taxon>
        <taxon>Teleostei</taxon>
        <taxon>Notacanthiformes</taxon>
        <taxon>Halosauridae</taxon>
        <taxon>Aldrovandia</taxon>
    </lineage>
</organism>
<feature type="domain" description="Calpain catalytic" evidence="8">
    <location>
        <begin position="162"/>
        <end position="478"/>
    </location>
</feature>
<dbReference type="InterPro" id="IPR033884">
    <property type="entry name" value="C2_Calpain"/>
</dbReference>
<name>A0AAD7SMB2_9TELE</name>
<sequence>MSKLVIMETIVNVMPLNKPGEDYRTLDSNGLTYRQAHLRLISNQLSSRRREECRCCNGALDGRGPQDEMGQLTGKGKPVLDSNTLVLNDDSDDEVTGAQRSLDRKLPEKYVAVQKPERCQYSPLPSHGSICGDLQKTLSQSRRVKFPRYSDLKQECVEEKKLFEDPEFPATDKSLFFQTSSPGRVQWKRPKDICDDPHLIVEGISAHDLNQGSLGNCWFVAACSCLALKSELWDKVIPDWKEQEWDSHHPENYAGIFHFRFWLFGEWVDVVVDDLLPTINGKLVYCHSNMGNEFWTALLEKAYAKLSACYQSLDGGNTADAMVDFTGTVAESIDLEKGEYATNIAAQMSLFEDLLNVFESGGIISCSIKAEPSERETRLSEGLVRGHAYSVTSIRKVRLGHGLQAFFNTEKMFLIRMRNPWGKTEWNGAWSDSSKEWERVGSVERNALGLTVKNNGEFWMAFNDWCRYFNEVDVCRLINTSLLSIQKTWHEAMHFSSWTKHADPLHNRCGGSVNNRLTFLQNPQFVFDVTKEEDEVLISIQQQDMKIHRQVGQGNNLYIGFVVFKVELNRIYRVHRIVTQKVEATITYTNTRTVFLRKVLPQGRYILIPSTFRPEDLGEFMIRVFSGVNSGCRELTQDKPKMRCWNVCLGYPRVVTQIHIYGANGLQSQDSSGGANPYVIIYCEGTSLQSRVQSDTLEPVFDLRGIFYRKKPRKPITVQVWNSYTVRDQFMGQVILGAALKDTTKPQKLQLHKRGQEVAEDMPGTLTLRVVTSSELTAM</sequence>
<dbReference type="InterPro" id="IPR033883">
    <property type="entry name" value="C2_III"/>
</dbReference>
<dbReference type="SUPFAM" id="SSF54001">
    <property type="entry name" value="Cysteine proteinases"/>
    <property type="match status" value="1"/>
</dbReference>
<dbReference type="InterPro" id="IPR001300">
    <property type="entry name" value="Peptidase_C2_calpain_cat"/>
</dbReference>
<dbReference type="InterPro" id="IPR035892">
    <property type="entry name" value="C2_domain_sf"/>
</dbReference>
<gene>
    <name evidence="9" type="ORF">AAFF_G00322210</name>
</gene>
<dbReference type="PRINTS" id="PR00704">
    <property type="entry name" value="CALPAIN"/>
</dbReference>
<dbReference type="SMART" id="SM00239">
    <property type="entry name" value="C2"/>
    <property type="match status" value="1"/>
</dbReference>
<evidence type="ECO:0000256" key="5">
    <source>
        <dbReference type="PIRSR" id="PIRSR622684-1"/>
    </source>
</evidence>
<dbReference type="Pfam" id="PF00648">
    <property type="entry name" value="Peptidase_C2"/>
    <property type="match status" value="1"/>
</dbReference>
<evidence type="ECO:0000259" key="8">
    <source>
        <dbReference type="PROSITE" id="PS50203"/>
    </source>
</evidence>
<dbReference type="FunFam" id="3.90.70.10:FF:000114">
    <property type="entry name" value="Calpain a"/>
    <property type="match status" value="1"/>
</dbReference>
<evidence type="ECO:0000256" key="4">
    <source>
        <dbReference type="ARBA" id="ARBA00022807"/>
    </source>
</evidence>
<dbReference type="PROSITE" id="PS50004">
    <property type="entry name" value="C2"/>
    <property type="match status" value="1"/>
</dbReference>
<dbReference type="SUPFAM" id="SSF49562">
    <property type="entry name" value="C2 domain (Calcium/lipid-binding domain, CaLB)"/>
    <property type="match status" value="1"/>
</dbReference>
<dbReference type="AlphaFoldDB" id="A0AAD7SMB2"/>
<dbReference type="GO" id="GO:0004198">
    <property type="term" value="F:calcium-dependent cysteine-type endopeptidase activity"/>
    <property type="evidence" value="ECO:0007669"/>
    <property type="project" value="InterPro"/>
</dbReference>
<evidence type="ECO:0000259" key="7">
    <source>
        <dbReference type="PROSITE" id="PS50004"/>
    </source>
</evidence>
<dbReference type="InterPro" id="IPR000008">
    <property type="entry name" value="C2_dom"/>
</dbReference>
<keyword evidence="10" id="KW-1185">Reference proteome</keyword>
<keyword evidence="4 6" id="KW-0788">Thiol protease</keyword>
<comment type="similarity">
    <text evidence="1">Belongs to the peptidase C2 family.</text>
</comment>
<dbReference type="Pfam" id="PF00168">
    <property type="entry name" value="C2"/>
    <property type="match status" value="1"/>
</dbReference>